<dbReference type="AlphaFoldDB" id="A0A1G8H0A7"/>
<dbReference type="STRING" id="702745.SAMN05421818_1376"/>
<sequence length="154" mass="17068">MITKKNNPYRNAFAIFTATTLFLTAGIATVQAQEVKKQPSTSQSYDNEVFVAVEKRAEYPGGMNAFNNDFISKFVTPKGITDSTISTIVQFVVEADGSIYDASVIKDPGHGIGQQVIQILKTMPKWSPAEHKGRKVRSQFTIPIKIQVKIDQEN</sequence>
<dbReference type="Proteomes" id="UP000243588">
    <property type="component" value="Unassembled WGS sequence"/>
</dbReference>
<dbReference type="InterPro" id="IPR037682">
    <property type="entry name" value="TonB_C"/>
</dbReference>
<dbReference type="Gene3D" id="3.30.1150.10">
    <property type="match status" value="1"/>
</dbReference>
<gene>
    <name evidence="3" type="ORF">SAMN05421818_1376</name>
</gene>
<dbReference type="EMBL" id="FNDQ01000037">
    <property type="protein sequence ID" value="SDI00083.1"/>
    <property type="molecule type" value="Genomic_DNA"/>
</dbReference>
<reference evidence="4" key="1">
    <citation type="submission" date="2016-10" db="EMBL/GenBank/DDBJ databases">
        <authorList>
            <person name="Varghese N."/>
            <person name="Submissions S."/>
        </authorList>
    </citation>
    <scope>NUCLEOTIDE SEQUENCE [LARGE SCALE GENOMIC DNA]</scope>
    <source>
        <strain evidence="4">DSM 23313</strain>
    </source>
</reference>
<evidence type="ECO:0000313" key="4">
    <source>
        <dbReference type="Proteomes" id="UP000243588"/>
    </source>
</evidence>
<protein>
    <submittedName>
        <fullName evidence="3">Protein TonB</fullName>
    </submittedName>
</protein>
<feature type="signal peptide" evidence="1">
    <location>
        <begin position="1"/>
        <end position="32"/>
    </location>
</feature>
<dbReference type="SUPFAM" id="SSF74653">
    <property type="entry name" value="TolA/TonB C-terminal domain"/>
    <property type="match status" value="1"/>
</dbReference>
<name>A0A1G8H0A7_9FLAO</name>
<dbReference type="GO" id="GO:0055085">
    <property type="term" value="P:transmembrane transport"/>
    <property type="evidence" value="ECO:0007669"/>
    <property type="project" value="InterPro"/>
</dbReference>
<keyword evidence="4" id="KW-1185">Reference proteome</keyword>
<dbReference type="Pfam" id="PF03544">
    <property type="entry name" value="TonB_C"/>
    <property type="match status" value="1"/>
</dbReference>
<feature type="chain" id="PRO_5017325844" evidence="1">
    <location>
        <begin position="33"/>
        <end position="154"/>
    </location>
</feature>
<dbReference type="RefSeq" id="WP_090410464.1">
    <property type="nucleotide sequence ID" value="NZ_FNDQ01000037.1"/>
</dbReference>
<evidence type="ECO:0000256" key="1">
    <source>
        <dbReference type="SAM" id="SignalP"/>
    </source>
</evidence>
<accession>A0A1G8H0A7</accession>
<feature type="domain" description="TonB C-terminal" evidence="2">
    <location>
        <begin position="87"/>
        <end position="144"/>
    </location>
</feature>
<organism evidence="3 4">
    <name type="scientific">Myroides phaeus</name>
    <dbReference type="NCBI Taxonomy" id="702745"/>
    <lineage>
        <taxon>Bacteria</taxon>
        <taxon>Pseudomonadati</taxon>
        <taxon>Bacteroidota</taxon>
        <taxon>Flavobacteriia</taxon>
        <taxon>Flavobacteriales</taxon>
        <taxon>Flavobacteriaceae</taxon>
        <taxon>Myroides</taxon>
    </lineage>
</organism>
<keyword evidence="1" id="KW-0732">Signal</keyword>
<evidence type="ECO:0000313" key="3">
    <source>
        <dbReference type="EMBL" id="SDI00083.1"/>
    </source>
</evidence>
<proteinExistence type="predicted"/>
<evidence type="ECO:0000259" key="2">
    <source>
        <dbReference type="Pfam" id="PF03544"/>
    </source>
</evidence>